<sequence>MKKHTAVLLAALAVFVAAAAGTVSAADNVSDGSTICNVTITGYECDSWSDEQYPIIDLCGEEYVPLFTTNGNICAVHVNKLARLMLDSNETHTLGQGEKIYLGEGYALEVKKISIDYMDVWLELTRDGQYVADQSISIETDNNMTWNVILDNVQGENDIVVMKVYVSNIFVGAENCIVRIDGIWLINYANARTLNVGDEFGEFTLKEIINGTGAPNLGSLVFENNMEPALTCNVTAAGYECDSWSDEQYPVINLFGAEYVPLFPTDGNIWDSHVNKLTGLILDSNETQVLEAGEILDLGQGYALEVREIDIDSEKAWLELTRDGQYIADKNVSMDTDDNRTWTVALDDVQGENNIVVMKVHVKNLFVGSEKRIVWIDGIWLADYANARTLNVGDEFGEFTLNQIINGTDASNLGSLVFGSASVTDETSVTDDTSTAGFSSSPSSENESDKFTNTSTEPPTSWYWNFWKSFTMKLK</sequence>
<dbReference type="AlphaFoldDB" id="A0A832W6M8"/>
<organism evidence="3 4">
    <name type="scientific">Methanosarcina acetivorans</name>
    <dbReference type="NCBI Taxonomy" id="2214"/>
    <lineage>
        <taxon>Archaea</taxon>
        <taxon>Methanobacteriati</taxon>
        <taxon>Methanobacteriota</taxon>
        <taxon>Stenosarchaea group</taxon>
        <taxon>Methanomicrobia</taxon>
        <taxon>Methanosarcinales</taxon>
        <taxon>Methanosarcinaceae</taxon>
        <taxon>Methanosarcina</taxon>
    </lineage>
</organism>
<dbReference type="Pfam" id="PF07752">
    <property type="entry name" value="S-layer"/>
    <property type="match status" value="2"/>
</dbReference>
<evidence type="ECO:0000313" key="3">
    <source>
        <dbReference type="EMBL" id="HIH93409.1"/>
    </source>
</evidence>
<evidence type="ECO:0000259" key="2">
    <source>
        <dbReference type="Pfam" id="PF07752"/>
    </source>
</evidence>
<feature type="region of interest" description="Disordered" evidence="1">
    <location>
        <begin position="427"/>
        <end position="455"/>
    </location>
</feature>
<protein>
    <recommendedName>
        <fullName evidence="2">S-layer family duplication domain-containing protein</fullName>
    </recommendedName>
</protein>
<gene>
    <name evidence="3" type="ORF">HA338_05020</name>
</gene>
<name>A0A832W6M8_9EURY</name>
<evidence type="ECO:0000313" key="4">
    <source>
        <dbReference type="Proteomes" id="UP000600774"/>
    </source>
</evidence>
<feature type="domain" description="S-layer family duplication" evidence="2">
    <location>
        <begin position="235"/>
        <end position="405"/>
    </location>
</feature>
<accession>A0A832W6M8</accession>
<feature type="domain" description="S-layer family duplication" evidence="2">
    <location>
        <begin position="41"/>
        <end position="209"/>
    </location>
</feature>
<feature type="compositionally biased region" description="Low complexity" evidence="1">
    <location>
        <begin position="427"/>
        <end position="445"/>
    </location>
</feature>
<dbReference type="EMBL" id="DUJU01000056">
    <property type="protein sequence ID" value="HIH93409.1"/>
    <property type="molecule type" value="Genomic_DNA"/>
</dbReference>
<dbReference type="RefSeq" id="WP_011023507.1">
    <property type="nucleotide sequence ID" value="NZ_DUJU01000056.1"/>
</dbReference>
<comment type="caution">
    <text evidence="3">The sequence shown here is derived from an EMBL/GenBank/DDBJ whole genome shotgun (WGS) entry which is preliminary data.</text>
</comment>
<dbReference type="InterPro" id="IPR006457">
    <property type="entry name" value="S_layer-rel_Mac"/>
</dbReference>
<evidence type="ECO:0000256" key="1">
    <source>
        <dbReference type="SAM" id="MobiDB-lite"/>
    </source>
</evidence>
<dbReference type="GeneID" id="1475491"/>
<dbReference type="Proteomes" id="UP000600774">
    <property type="component" value="Unassembled WGS sequence"/>
</dbReference>
<dbReference type="OMA" id="WSNERYP"/>
<reference evidence="3" key="1">
    <citation type="journal article" date="2020" name="bioRxiv">
        <title>A rank-normalized archaeal taxonomy based on genome phylogeny resolves widespread incomplete and uneven classifications.</title>
        <authorList>
            <person name="Rinke C."/>
            <person name="Chuvochina M."/>
            <person name="Mussig A.J."/>
            <person name="Chaumeil P.-A."/>
            <person name="Waite D.W."/>
            <person name="Whitman W.B."/>
            <person name="Parks D.H."/>
            <person name="Hugenholtz P."/>
        </authorList>
    </citation>
    <scope>NUCLEOTIDE SEQUENCE</scope>
    <source>
        <strain evidence="3">UBA8876</strain>
    </source>
</reference>
<dbReference type="Gene3D" id="2.60.98.40">
    <property type="match status" value="2"/>
</dbReference>
<proteinExistence type="predicted"/>